<dbReference type="Gene3D" id="3.40.50.720">
    <property type="entry name" value="NAD(P)-binding Rossmann-like Domain"/>
    <property type="match status" value="1"/>
</dbReference>
<dbReference type="NCBIfam" id="TIGR00507">
    <property type="entry name" value="aroE"/>
    <property type="match status" value="1"/>
</dbReference>
<dbReference type="Pfam" id="PF01488">
    <property type="entry name" value="Shikimate_DH"/>
    <property type="match status" value="1"/>
</dbReference>
<comment type="function">
    <text evidence="8">Involved in the biosynthesis of the chorismate, which leads to the biosynthesis of aromatic amino acids. Catalyzes the reversible NADPH linked reduction of 3-dehydroshikimate (DHSA) to yield shikimate (SA).</text>
</comment>
<evidence type="ECO:0000256" key="5">
    <source>
        <dbReference type="ARBA" id="ARBA00023002"/>
    </source>
</evidence>
<name>A0A1I7HHI8_9FLAO</name>
<feature type="domain" description="SDH C-terminal" evidence="11">
    <location>
        <begin position="251"/>
        <end position="277"/>
    </location>
</feature>
<evidence type="ECO:0000259" key="10">
    <source>
        <dbReference type="Pfam" id="PF08501"/>
    </source>
</evidence>
<evidence type="ECO:0000256" key="3">
    <source>
        <dbReference type="ARBA" id="ARBA00022605"/>
    </source>
</evidence>
<gene>
    <name evidence="8" type="primary">aroE</name>
    <name evidence="12" type="ORF">SAMN05216480_10957</name>
</gene>
<evidence type="ECO:0000259" key="9">
    <source>
        <dbReference type="Pfam" id="PF01488"/>
    </source>
</evidence>
<keyword evidence="4 8" id="KW-0521">NADP</keyword>
<keyword evidence="3 8" id="KW-0028">Amino-acid biosynthesis</keyword>
<evidence type="ECO:0000256" key="8">
    <source>
        <dbReference type="HAMAP-Rule" id="MF_00222"/>
    </source>
</evidence>
<evidence type="ECO:0000259" key="11">
    <source>
        <dbReference type="Pfam" id="PF18317"/>
    </source>
</evidence>
<evidence type="ECO:0000313" key="13">
    <source>
        <dbReference type="Proteomes" id="UP000199138"/>
    </source>
</evidence>
<reference evidence="12 13" key="1">
    <citation type="submission" date="2016-10" db="EMBL/GenBank/DDBJ databases">
        <authorList>
            <person name="de Groot N.N."/>
        </authorList>
    </citation>
    <scope>NUCLEOTIDE SEQUENCE [LARGE SCALE GENOMIC DNA]</scope>
    <source>
        <strain evidence="12 13">CGMCC 1.12333</strain>
    </source>
</reference>
<comment type="catalytic activity">
    <reaction evidence="7 8">
        <text>shikimate + NADP(+) = 3-dehydroshikimate + NADPH + H(+)</text>
        <dbReference type="Rhea" id="RHEA:17737"/>
        <dbReference type="ChEBI" id="CHEBI:15378"/>
        <dbReference type="ChEBI" id="CHEBI:16630"/>
        <dbReference type="ChEBI" id="CHEBI:36208"/>
        <dbReference type="ChEBI" id="CHEBI:57783"/>
        <dbReference type="ChEBI" id="CHEBI:58349"/>
        <dbReference type="EC" id="1.1.1.25"/>
    </reaction>
</comment>
<dbReference type="GO" id="GO:0009423">
    <property type="term" value="P:chorismate biosynthetic process"/>
    <property type="evidence" value="ECO:0007669"/>
    <property type="project" value="UniProtKB-UniRule"/>
</dbReference>
<dbReference type="OrthoDB" id="9792692at2"/>
<dbReference type="Pfam" id="PF18317">
    <property type="entry name" value="SDH_C"/>
    <property type="match status" value="1"/>
</dbReference>
<evidence type="ECO:0000256" key="6">
    <source>
        <dbReference type="ARBA" id="ARBA00023141"/>
    </source>
</evidence>
<dbReference type="PANTHER" id="PTHR21089:SF1">
    <property type="entry name" value="BIFUNCTIONAL 3-DEHYDROQUINATE DEHYDRATASE_SHIKIMATE DEHYDROGENASE, CHLOROPLASTIC"/>
    <property type="match status" value="1"/>
</dbReference>
<dbReference type="PANTHER" id="PTHR21089">
    <property type="entry name" value="SHIKIMATE DEHYDROGENASE"/>
    <property type="match status" value="1"/>
</dbReference>
<feature type="domain" description="Shikimate dehydrogenase substrate binding N-terminal" evidence="10">
    <location>
        <begin position="17"/>
        <end position="97"/>
    </location>
</feature>
<dbReference type="Pfam" id="PF08501">
    <property type="entry name" value="Shikimate_dh_N"/>
    <property type="match status" value="1"/>
</dbReference>
<evidence type="ECO:0000256" key="7">
    <source>
        <dbReference type="ARBA" id="ARBA00049442"/>
    </source>
</evidence>
<comment type="caution">
    <text evidence="8">Lacks conserved residue(s) required for the propagation of feature annotation.</text>
</comment>
<dbReference type="AlphaFoldDB" id="A0A1I7HHI8"/>
<evidence type="ECO:0000256" key="1">
    <source>
        <dbReference type="ARBA" id="ARBA00004871"/>
    </source>
</evidence>
<feature type="domain" description="Quinate/shikimate 5-dehydrogenase/glutamyl-tRNA reductase" evidence="9">
    <location>
        <begin position="121"/>
        <end position="201"/>
    </location>
</feature>
<organism evidence="12 13">
    <name type="scientific">Pustulibacterium marinum</name>
    <dbReference type="NCBI Taxonomy" id="1224947"/>
    <lineage>
        <taxon>Bacteria</taxon>
        <taxon>Pseudomonadati</taxon>
        <taxon>Bacteroidota</taxon>
        <taxon>Flavobacteriia</taxon>
        <taxon>Flavobacteriales</taxon>
        <taxon>Flavobacteriaceae</taxon>
        <taxon>Pustulibacterium</taxon>
    </lineage>
</organism>
<dbReference type="InterPro" id="IPR011342">
    <property type="entry name" value="Shikimate_DH"/>
</dbReference>
<feature type="binding site" evidence="8">
    <location>
        <position position="228"/>
    </location>
    <ligand>
        <name>NADP(+)</name>
        <dbReference type="ChEBI" id="CHEBI:58349"/>
    </ligand>
</feature>
<comment type="pathway">
    <text evidence="1 8">Metabolic intermediate biosynthesis; chorismate biosynthesis; chorismate from D-erythrose 4-phosphate and phosphoenolpyruvate: step 4/7.</text>
</comment>
<evidence type="ECO:0000256" key="2">
    <source>
        <dbReference type="ARBA" id="ARBA00012962"/>
    </source>
</evidence>
<dbReference type="InterPro" id="IPR006151">
    <property type="entry name" value="Shikm_DH/Glu-tRNA_Rdtase"/>
</dbReference>
<dbReference type="Gene3D" id="3.40.50.10860">
    <property type="entry name" value="Leucine Dehydrogenase, chain A, domain 1"/>
    <property type="match status" value="1"/>
</dbReference>
<feature type="binding site" evidence="8">
    <location>
        <begin position="133"/>
        <end position="137"/>
    </location>
    <ligand>
        <name>NADP(+)</name>
        <dbReference type="ChEBI" id="CHEBI:58349"/>
    </ligand>
</feature>
<evidence type="ECO:0000256" key="4">
    <source>
        <dbReference type="ARBA" id="ARBA00022857"/>
    </source>
</evidence>
<feature type="binding site" evidence="8">
    <location>
        <position position="110"/>
    </location>
    <ligand>
        <name>shikimate</name>
        <dbReference type="ChEBI" id="CHEBI:36208"/>
    </ligand>
</feature>
<feature type="binding site" evidence="8">
    <location>
        <position position="70"/>
    </location>
    <ligand>
        <name>shikimate</name>
        <dbReference type="ChEBI" id="CHEBI:36208"/>
    </ligand>
</feature>
<keyword evidence="6 8" id="KW-0057">Aromatic amino acid biosynthesis</keyword>
<feature type="binding site" evidence="8">
    <location>
        <position position="258"/>
    </location>
    <ligand>
        <name>shikimate</name>
        <dbReference type="ChEBI" id="CHEBI:36208"/>
    </ligand>
</feature>
<dbReference type="CDD" id="cd01065">
    <property type="entry name" value="NAD_bind_Shikimate_DH"/>
    <property type="match status" value="1"/>
</dbReference>
<feature type="binding site" evidence="8">
    <location>
        <position position="86"/>
    </location>
    <ligand>
        <name>NADP(+)</name>
        <dbReference type="ChEBI" id="CHEBI:58349"/>
    </ligand>
</feature>
<feature type="active site" description="Proton acceptor" evidence="8">
    <location>
        <position position="74"/>
    </location>
</feature>
<comment type="subunit">
    <text evidence="8">Homodimer.</text>
</comment>
<comment type="similarity">
    <text evidence="8">Belongs to the shikimate dehydrogenase family.</text>
</comment>
<dbReference type="GO" id="GO:0009073">
    <property type="term" value="P:aromatic amino acid family biosynthetic process"/>
    <property type="evidence" value="ECO:0007669"/>
    <property type="project" value="UniProtKB-KW"/>
</dbReference>
<dbReference type="InterPro" id="IPR041121">
    <property type="entry name" value="SDH_C"/>
</dbReference>
<dbReference type="SUPFAM" id="SSF51735">
    <property type="entry name" value="NAD(P)-binding Rossmann-fold domains"/>
    <property type="match status" value="1"/>
</dbReference>
<dbReference type="SUPFAM" id="SSF53223">
    <property type="entry name" value="Aminoacid dehydrogenase-like, N-terminal domain"/>
    <property type="match status" value="1"/>
</dbReference>
<evidence type="ECO:0000313" key="12">
    <source>
        <dbReference type="EMBL" id="SFU59946.1"/>
    </source>
</evidence>
<dbReference type="RefSeq" id="WP_093025427.1">
    <property type="nucleotide sequence ID" value="NZ_FPBK01000009.1"/>
</dbReference>
<dbReference type="GO" id="GO:0008652">
    <property type="term" value="P:amino acid biosynthetic process"/>
    <property type="evidence" value="ECO:0007669"/>
    <property type="project" value="UniProtKB-KW"/>
</dbReference>
<dbReference type="GO" id="GO:0050661">
    <property type="term" value="F:NADP binding"/>
    <property type="evidence" value="ECO:0007669"/>
    <property type="project" value="InterPro"/>
</dbReference>
<dbReference type="GO" id="GO:0019632">
    <property type="term" value="P:shikimate metabolic process"/>
    <property type="evidence" value="ECO:0007669"/>
    <property type="project" value="InterPro"/>
</dbReference>
<protein>
    <recommendedName>
        <fullName evidence="2 8">Shikimate dehydrogenase (NADP(+))</fullName>
        <shortName evidence="8">SDH</shortName>
        <ecNumber evidence="2 8">1.1.1.25</ecNumber>
    </recommendedName>
</protein>
<dbReference type="EC" id="1.1.1.25" evidence="2 8"/>
<dbReference type="InterPro" id="IPR046346">
    <property type="entry name" value="Aminoacid_DH-like_N_sf"/>
</dbReference>
<dbReference type="HAMAP" id="MF_00222">
    <property type="entry name" value="Shikimate_DH_AroE"/>
    <property type="match status" value="1"/>
</dbReference>
<dbReference type="EMBL" id="FPBK01000009">
    <property type="protein sequence ID" value="SFU59946.1"/>
    <property type="molecule type" value="Genomic_DNA"/>
</dbReference>
<proteinExistence type="inferred from homology"/>
<feature type="binding site" evidence="8">
    <location>
        <position position="251"/>
    </location>
    <ligand>
        <name>NADP(+)</name>
        <dbReference type="ChEBI" id="CHEBI:58349"/>
    </ligand>
</feature>
<accession>A0A1I7HHI8</accession>
<keyword evidence="5 8" id="KW-0560">Oxidoreductase</keyword>
<dbReference type="UniPathway" id="UPA00053">
    <property type="reaction ID" value="UER00087"/>
</dbReference>
<dbReference type="STRING" id="1224947.SAMN05216480_10957"/>
<feature type="binding site" evidence="8">
    <location>
        <position position="95"/>
    </location>
    <ligand>
        <name>shikimate</name>
        <dbReference type="ChEBI" id="CHEBI:36208"/>
    </ligand>
</feature>
<dbReference type="InterPro" id="IPR013708">
    <property type="entry name" value="Shikimate_DH-bd_N"/>
</dbReference>
<dbReference type="InterPro" id="IPR022893">
    <property type="entry name" value="Shikimate_DH_fam"/>
</dbReference>
<dbReference type="Proteomes" id="UP000199138">
    <property type="component" value="Unassembled WGS sequence"/>
</dbReference>
<sequence>MDKPFIDFLPAITGSFAQPAAENPTVAMVEAAYRHHGLHFRYLNCEVSPQNLKAAVEGAKAMGWAGFNCSIPHKVSVIQYLDGLGESARIIGAVNTIVNRDGKWIGENTDGKGFVQALKEVVDPAGKKITLFGAGGAARAVSVELALAGAATITVVNRPNERAEEVVRNLNKNTPVTAVYHPWTEKYSISPDTEIVINATSVGLFPNVDQQLNIDFDSILPNMVIADGIHNPPQTHLLKTASAKGCKTVNGLNMLVNQGVIGIKYWTGVDVDPSVMHIALKKILNIE</sequence>
<keyword evidence="13" id="KW-1185">Reference proteome</keyword>
<dbReference type="InterPro" id="IPR036291">
    <property type="entry name" value="NAD(P)-bd_dom_sf"/>
</dbReference>
<dbReference type="GO" id="GO:0004764">
    <property type="term" value="F:shikimate 3-dehydrogenase (NADP+) activity"/>
    <property type="evidence" value="ECO:0007669"/>
    <property type="project" value="UniProtKB-UniRule"/>
</dbReference>